<dbReference type="Proteomes" id="UP001168423">
    <property type="component" value="Unassembled WGS sequence"/>
</dbReference>
<keyword evidence="1" id="KW-0812">Transmembrane</keyword>
<dbReference type="PANTHER" id="PTHR12147:SF26">
    <property type="entry name" value="PEPTIDASE M28 DOMAIN-CONTAINING PROTEIN"/>
    <property type="match status" value="1"/>
</dbReference>
<feature type="domain" description="Peptidase M28" evidence="2">
    <location>
        <begin position="97"/>
        <end position="274"/>
    </location>
</feature>
<reference evidence="3" key="1">
    <citation type="submission" date="2019-05" db="EMBL/GenBank/DDBJ databases">
        <title>Isolation and characterization of methanogens from the cold seep sediment at Four-Way Closure Ridge.</title>
        <authorList>
            <person name="You Y.-T."/>
            <person name="Chen S.-C."/>
            <person name="Zhang W.-L."/>
            <person name="Lai M.-C."/>
        </authorList>
    </citation>
    <scope>NUCLEOTIDE SEQUENCE</scope>
    <source>
        <strain evidence="3">FWC-SCC3</strain>
    </source>
</reference>
<dbReference type="RefSeq" id="WP_011844996.1">
    <property type="nucleotide sequence ID" value="NZ_VCYI01000006.1"/>
</dbReference>
<keyword evidence="1" id="KW-0472">Membrane</keyword>
<keyword evidence="4" id="KW-1185">Reference proteome</keyword>
<dbReference type="Gene3D" id="3.40.630.10">
    <property type="entry name" value="Zn peptidases"/>
    <property type="match status" value="1"/>
</dbReference>
<dbReference type="SUPFAM" id="SSF53187">
    <property type="entry name" value="Zn-dependent exopeptidases"/>
    <property type="match status" value="1"/>
</dbReference>
<evidence type="ECO:0000313" key="4">
    <source>
        <dbReference type="Proteomes" id="UP001168423"/>
    </source>
</evidence>
<dbReference type="Pfam" id="PF04389">
    <property type="entry name" value="Peptidase_M28"/>
    <property type="match status" value="1"/>
</dbReference>
<sequence>MAADSSSSQLFGPLIAGIPIIAALLLLGTTIPTPACAEDMNSLTEIIGVLTDYQRVPGFDDGPAADYIAGRLEEDGYDVQQEVFAVETDAGPATTQNVIGIKKGSGPGIVVVCAHYDVYGPDCPGADDNAAGVAVMLEVARALRTESLDRSVYFIAFSGEEVGLQGSADWLDRHADLAGDIIAAVNLDCVARGDELHVDTLPQYSWILDTVPESPAINHLIGSSLGGDHWRFWEHHIPAALITDNSGYTLRHTPDDTPETLNLSLAASCTEAVTGMVRTLAAADDTTPPAVEGSVEEDGTIRYAVSEPAVTHLIVDGTDFGALTSGQVTLPPGQHSVRVIAYDAAGNRGVLDLEADVPGTGRDTPGSDHQPGGISIPWKRTEEDREKYGMQHYGTPFVSLSYDGPREEDPETRVDGYVDGIWITGLEGGHTIIHASGLHRYEVAAVAGGDVVGYDETTYLVRRLYDDPMRYYIQNSAVREAQAPEDPLPLVPVACTVAASLLAVGYLISRRR</sequence>
<organism evidence="3 4">
    <name type="scientific">Methanoculleus methanifontis</name>
    <dbReference type="NCBI Taxonomy" id="2584086"/>
    <lineage>
        <taxon>Archaea</taxon>
        <taxon>Methanobacteriati</taxon>
        <taxon>Methanobacteriota</taxon>
        <taxon>Stenosarchaea group</taxon>
        <taxon>Methanomicrobia</taxon>
        <taxon>Methanomicrobiales</taxon>
        <taxon>Methanomicrobiaceae</taxon>
        <taxon>Methanoculleus</taxon>
    </lineage>
</organism>
<accession>A0ABT8M2X5</accession>
<dbReference type="PANTHER" id="PTHR12147">
    <property type="entry name" value="METALLOPEPTIDASE M28 FAMILY MEMBER"/>
    <property type="match status" value="1"/>
</dbReference>
<keyword evidence="1" id="KW-1133">Transmembrane helix</keyword>
<proteinExistence type="predicted"/>
<dbReference type="InterPro" id="IPR045175">
    <property type="entry name" value="M28_fam"/>
</dbReference>
<evidence type="ECO:0000313" key="3">
    <source>
        <dbReference type="EMBL" id="MDN7012566.1"/>
    </source>
</evidence>
<comment type="caution">
    <text evidence="3">The sequence shown here is derived from an EMBL/GenBank/DDBJ whole genome shotgun (WGS) entry which is preliminary data.</text>
</comment>
<evidence type="ECO:0000256" key="1">
    <source>
        <dbReference type="SAM" id="Phobius"/>
    </source>
</evidence>
<gene>
    <name evidence="3" type="ORF">FGW20_05835</name>
</gene>
<name>A0ABT8M2X5_9EURY</name>
<evidence type="ECO:0000259" key="2">
    <source>
        <dbReference type="Pfam" id="PF04389"/>
    </source>
</evidence>
<protein>
    <submittedName>
        <fullName evidence="3">M20/M25/M40 family metallo-hydrolase</fullName>
    </submittedName>
</protein>
<feature type="transmembrane region" description="Helical" evidence="1">
    <location>
        <begin position="488"/>
        <end position="508"/>
    </location>
</feature>
<dbReference type="EMBL" id="VCYI01000006">
    <property type="protein sequence ID" value="MDN7012566.1"/>
    <property type="molecule type" value="Genomic_DNA"/>
</dbReference>
<dbReference type="InterPro" id="IPR007484">
    <property type="entry name" value="Peptidase_M28"/>
</dbReference>